<feature type="domain" description="ACT" evidence="7">
    <location>
        <begin position="314"/>
        <end position="388"/>
    </location>
</feature>
<evidence type="ECO:0000256" key="4">
    <source>
        <dbReference type="ARBA" id="ARBA00022605"/>
    </source>
</evidence>
<dbReference type="InterPro" id="IPR019455">
    <property type="entry name" value="Acetolactate_synth_ssu_C"/>
</dbReference>
<dbReference type="RefSeq" id="XP_011400735.1">
    <property type="nucleotide sequence ID" value="XM_011402433.1"/>
</dbReference>
<dbReference type="Proteomes" id="UP000028924">
    <property type="component" value="Unassembled WGS sequence"/>
</dbReference>
<dbReference type="GO" id="GO:0003984">
    <property type="term" value="F:acetolactate synthase activity"/>
    <property type="evidence" value="ECO:0007669"/>
    <property type="project" value="TreeGrafter"/>
</dbReference>
<name>A0A087SPU4_AUXPR</name>
<dbReference type="InterPro" id="IPR027271">
    <property type="entry name" value="Acetolactate_synth/TF_NikR_C"/>
</dbReference>
<feature type="region of interest" description="Disordered" evidence="6">
    <location>
        <begin position="33"/>
        <end position="66"/>
    </location>
</feature>
<evidence type="ECO:0000313" key="11">
    <source>
        <dbReference type="Proteomes" id="UP000279271"/>
    </source>
</evidence>
<evidence type="ECO:0000259" key="7">
    <source>
        <dbReference type="PROSITE" id="PS51671"/>
    </source>
</evidence>
<dbReference type="NCBIfam" id="NF008864">
    <property type="entry name" value="PRK11895.1"/>
    <property type="match status" value="2"/>
</dbReference>
<sequence>MHMPAVSGKGAVVARPCPRPAFHAISAPSCPGLRKSFSARPTPSQTRGPLPLARASPDTRDTPTVPLGGEEGYDVYVYEAEPLEEGVAKHTLSVFVGDEAGMINRVAGVFARRGANIESLAVGLTQDKALFTIVATGTEATVANLCKQLAKLVNVRYVEDITASEHFQRELFIAKVAAPPGATRTELQQVAEVFRARVVDVAERTLTLSATGDPGKIAALQRALGRFGIVELVRTGRIALKRGENLFTGPQVYRKRPAISNADAGEPVNVEASMDGDVYTSSGSGSAAHEGVWNVRNVLDAYYENEGSEFEPYTLLLEVQDRPGVLNQVTGVVARRGYNVQSLAVGNSEREGYSRITMVVPGNATGIEKLMKQVQKLVYVDRVTNLNANPFVARELMLIKVRATAAQRGELLNLAQIFHGSVLDVSLTTLTIEVTGKEDKMRALQSVLEPYGILEVARTGRISLVRDSGVDTKYLSSVAGNKVML</sequence>
<comment type="pathway">
    <text evidence="1">Amino-acid biosynthesis; L-isoleucine biosynthesis; L-isoleucine from 2-oxobutanoate: step 1/4.</text>
</comment>
<dbReference type="EMBL" id="KL662155">
    <property type="protein sequence ID" value="KFM27748.1"/>
    <property type="molecule type" value="Genomic_DNA"/>
</dbReference>
<evidence type="ECO:0000313" key="10">
    <source>
        <dbReference type="Proteomes" id="UP000028924"/>
    </source>
</evidence>
<dbReference type="InterPro" id="IPR045865">
    <property type="entry name" value="ACT-like_dom_sf"/>
</dbReference>
<dbReference type="Pfam" id="PF10369">
    <property type="entry name" value="ALS_ss_C"/>
    <property type="match status" value="2"/>
</dbReference>
<dbReference type="EMBL" id="QOKY01000179">
    <property type="protein sequence ID" value="RMZ54473.1"/>
    <property type="molecule type" value="Genomic_DNA"/>
</dbReference>
<dbReference type="PANTHER" id="PTHR30239:SF0">
    <property type="entry name" value="ACETOLACTATE SYNTHASE SMALL SUBUNIT 1, CHLOROPLASTIC"/>
    <property type="match status" value="1"/>
</dbReference>
<dbReference type="SUPFAM" id="SSF55021">
    <property type="entry name" value="ACT-like"/>
    <property type="match status" value="4"/>
</dbReference>
<dbReference type="OrthoDB" id="2013116at2759"/>
<dbReference type="Proteomes" id="UP000279271">
    <property type="component" value="Unassembled WGS sequence"/>
</dbReference>
<reference evidence="8 10" key="1">
    <citation type="journal article" date="2014" name="BMC Genomics">
        <title>Oil accumulation mechanisms of the oleaginous microalga Chlorella protothecoides revealed through its genome, transcriptomes, and proteomes.</title>
        <authorList>
            <person name="Gao C."/>
            <person name="Wang Y."/>
            <person name="Shen Y."/>
            <person name="Yan D."/>
            <person name="He X."/>
            <person name="Dai J."/>
            <person name="Wu Q."/>
        </authorList>
    </citation>
    <scope>NUCLEOTIDE SEQUENCE [LARGE SCALE GENOMIC DNA]</scope>
    <source>
        <strain evidence="8 10">0710</strain>
    </source>
</reference>
<dbReference type="GO" id="GO:0005829">
    <property type="term" value="C:cytosol"/>
    <property type="evidence" value="ECO:0007669"/>
    <property type="project" value="TreeGrafter"/>
</dbReference>
<dbReference type="NCBIfam" id="TIGR00119">
    <property type="entry name" value="acolac_sm"/>
    <property type="match status" value="2"/>
</dbReference>
<evidence type="ECO:0000256" key="1">
    <source>
        <dbReference type="ARBA" id="ARBA00004974"/>
    </source>
</evidence>
<dbReference type="GeneID" id="23614130"/>
<feature type="domain" description="ACT" evidence="7">
    <location>
        <begin position="91"/>
        <end position="163"/>
    </location>
</feature>
<reference evidence="11" key="2">
    <citation type="journal article" date="2018" name="Algal Res.">
        <title>Characterization of plant carbon substrate utilization by Auxenochlorella protothecoides.</title>
        <authorList>
            <person name="Vogler B.W."/>
            <person name="Starkenburg S.R."/>
            <person name="Sudasinghe N."/>
            <person name="Schambach J.Y."/>
            <person name="Rollin J.A."/>
            <person name="Pattathil S."/>
            <person name="Barry A.N."/>
        </authorList>
    </citation>
    <scope>NUCLEOTIDE SEQUENCE [LARGE SCALE GENOMIC DNA]</scope>
    <source>
        <strain evidence="11">UTEX 25</strain>
    </source>
</reference>
<gene>
    <name evidence="9" type="ORF">APUTEX25_002049</name>
    <name evidence="8" type="ORF">F751_2739</name>
</gene>
<accession>A0A087SPU4</accession>
<dbReference type="AlphaFoldDB" id="A0A087SPU4"/>
<dbReference type="Pfam" id="PF22629">
    <property type="entry name" value="ACT_AHAS_ss"/>
    <property type="match status" value="2"/>
</dbReference>
<dbReference type="InterPro" id="IPR004789">
    <property type="entry name" value="Acetalactate_synth_ssu"/>
</dbReference>
<dbReference type="InterPro" id="IPR054480">
    <property type="entry name" value="AHAS_small-like_ACT"/>
</dbReference>
<dbReference type="eggNOG" id="KOG2663">
    <property type="taxonomic scope" value="Eukaryota"/>
</dbReference>
<evidence type="ECO:0000256" key="6">
    <source>
        <dbReference type="SAM" id="MobiDB-lite"/>
    </source>
</evidence>
<organism evidence="8 10">
    <name type="scientific">Auxenochlorella protothecoides</name>
    <name type="common">Green microalga</name>
    <name type="synonym">Chlorella protothecoides</name>
    <dbReference type="NCBI Taxonomy" id="3075"/>
    <lineage>
        <taxon>Eukaryota</taxon>
        <taxon>Viridiplantae</taxon>
        <taxon>Chlorophyta</taxon>
        <taxon>core chlorophytes</taxon>
        <taxon>Trebouxiophyceae</taxon>
        <taxon>Chlorellales</taxon>
        <taxon>Chlorellaceae</taxon>
        <taxon>Auxenochlorella</taxon>
    </lineage>
</organism>
<evidence type="ECO:0000313" key="9">
    <source>
        <dbReference type="EMBL" id="RMZ54473.1"/>
    </source>
</evidence>
<dbReference type="InterPro" id="IPR039557">
    <property type="entry name" value="AHAS_ACT"/>
</dbReference>
<dbReference type="PROSITE" id="PS51671">
    <property type="entry name" value="ACT"/>
    <property type="match status" value="2"/>
</dbReference>
<dbReference type="CDD" id="cd04878">
    <property type="entry name" value="ACT_AHAS"/>
    <property type="match status" value="2"/>
</dbReference>
<evidence type="ECO:0000313" key="8">
    <source>
        <dbReference type="EMBL" id="KFM27748.1"/>
    </source>
</evidence>
<keyword evidence="5" id="KW-0100">Branched-chain amino acid biosynthesis</keyword>
<dbReference type="UniPathway" id="UPA00049">
    <property type="reaction ID" value="UER00059"/>
</dbReference>
<reference evidence="9" key="3">
    <citation type="submission" date="2018-10" db="EMBL/GenBank/DDBJ databases">
        <authorList>
            <person name="Hovde B."/>
            <person name="Zhang X."/>
        </authorList>
    </citation>
    <scope>NUCLEOTIDE SEQUENCE [LARGE SCALE GENOMIC DNA]</scope>
    <source>
        <strain evidence="9">UTEX 25</strain>
    </source>
</reference>
<evidence type="ECO:0000256" key="5">
    <source>
        <dbReference type="ARBA" id="ARBA00023304"/>
    </source>
</evidence>
<comment type="pathway">
    <text evidence="2">Amino-acid biosynthesis; L-valine biosynthesis; L-valine from pyruvate: step 1/4.</text>
</comment>
<reference evidence="9" key="4">
    <citation type="submission" date="2018-11" db="EMBL/GenBank/DDBJ databases">
        <title>Characterization of plant carbon substrate utilization by Auxenochlorella protothecoides.</title>
        <authorList>
            <person name="Vogler B.W."/>
            <person name="Starkenburg S.R."/>
            <person name="Sudasinghe N."/>
            <person name="Schambach J.Y."/>
            <person name="Rollin J.A."/>
            <person name="Pattathil S."/>
            <person name="Barry A.N."/>
        </authorList>
    </citation>
    <scope>NUCLEOTIDE SEQUENCE [LARGE SCALE GENOMIC DNA]</scope>
    <source>
        <strain evidence="9">UTEX 25</strain>
    </source>
</reference>
<proteinExistence type="inferred from homology"/>
<comment type="similarity">
    <text evidence="3">Belongs to the acetolactate synthase small subunit family.</text>
</comment>
<dbReference type="Gene3D" id="3.30.70.260">
    <property type="match status" value="2"/>
</dbReference>
<dbReference type="GO" id="GO:1990610">
    <property type="term" value="F:acetolactate synthase regulator activity"/>
    <property type="evidence" value="ECO:0007669"/>
    <property type="project" value="InterPro"/>
</dbReference>
<keyword evidence="4" id="KW-0028">Amino-acid biosynthesis</keyword>
<dbReference type="FunFam" id="3.30.70.1150:FF:000001">
    <property type="entry name" value="Acetolactate synthase small subunit"/>
    <property type="match status" value="1"/>
</dbReference>
<dbReference type="UniPathway" id="UPA00047">
    <property type="reaction ID" value="UER00055"/>
</dbReference>
<dbReference type="GO" id="GO:0009099">
    <property type="term" value="P:L-valine biosynthetic process"/>
    <property type="evidence" value="ECO:0007669"/>
    <property type="project" value="UniProtKB-UniPathway"/>
</dbReference>
<dbReference type="InterPro" id="IPR002912">
    <property type="entry name" value="ACT_dom"/>
</dbReference>
<keyword evidence="10" id="KW-1185">Reference proteome</keyword>
<evidence type="ECO:0000256" key="2">
    <source>
        <dbReference type="ARBA" id="ARBA00005025"/>
    </source>
</evidence>
<evidence type="ECO:0000256" key="3">
    <source>
        <dbReference type="ARBA" id="ARBA00006341"/>
    </source>
</evidence>
<dbReference type="PANTHER" id="PTHR30239">
    <property type="entry name" value="ACETOLACTATE SYNTHASE SMALL SUBUNIT"/>
    <property type="match status" value="1"/>
</dbReference>
<dbReference type="STRING" id="3075.A0A087SPU4"/>
<dbReference type="Gene3D" id="3.30.70.1150">
    <property type="entry name" value="ACT-like. Chain A, domain 2"/>
    <property type="match status" value="2"/>
</dbReference>
<dbReference type="GO" id="GO:0009097">
    <property type="term" value="P:isoleucine biosynthetic process"/>
    <property type="evidence" value="ECO:0007669"/>
    <property type="project" value="UniProtKB-UniPathway"/>
</dbReference>
<dbReference type="KEGG" id="apro:F751_2739"/>
<protein>
    <submittedName>
        <fullName evidence="8">Acetolactate synthase small subunit</fullName>
    </submittedName>
</protein>